<evidence type="ECO:0000256" key="1">
    <source>
        <dbReference type="PROSITE-ProRule" id="PRU00024"/>
    </source>
</evidence>
<sequence>MVRSAGRKRRSHGGIRLNSIDEPVDEALSPIKLRAKRSTSKLTSDQERLLSPLDLAYDELPTELMAGDDLNLSRWTLVVHDSCLAKLATVQTQIGWPSSNQTADDITPNAIMTLLTDLRKTSPTVPPKQPPTSVTLNLQGAELVSDGGVRHAIAALSIRLHALNLSRTTKLTDDLVRWVAANCKHLREIDLSYMVHLGGMGVCAIGESCPLLHAFSVRGCKHIPEFALLKVAHGCPLLTHYDISHCCHATDLVPRTLASTCHNLQLFYAQGCKEISDTGILSLSNGCPDLLHIDLSRSDFQYKLTDMALLPLSERCKILQHVNVSGCDYLTDAGLSWLAMGCPALAHVNVSHCVKLTDLSLRAVADGCIRLGLLDISGCPRMSDIGLRYLSVHCRDLHTLGLRSTILISDGLSLGRENAQGLAALSHGCKRLQHLDLTKCIRVDDAACKQIGRGFHDLRTLILFGCCSVSSTGVRDVSRQCHKLTLLDLSHCRLVDDTALVAIGGSDGGMPLLQSLRLRECEKVTTAGIQQLCKGCIYIRTLDLAGCHRLDDMALLAICDHLTELQHLWLAGLHSITIIGVSWLADRCINLMELDVTNSAISYMALKPLRAAWKYGDLREHGKVRGIVPKYRAMDMMFLDHYGTCWKAAIRIQCLYRAKVARRDAARRREQALVHWAASKMQSVFRGRQARQYAAVQRMLRRRQHDAATRIQASYRAHVARTLAERLRKQRDRDRYVRMVIRVQSAWRRKKARDVFNSKRLLKQAWEARRQIAAAVLQRAFRAYGWRNRNSLFSTALKAKKAEQQAAANKLQSLYRGRAARLEAQQKRQALKLFERKKEHAAMCLQRVIRRRRENRLHQRRLDEDAAARSAATKIQRRFRRRQDMLSYQLMKIGREFQLRTDAALRLQAAWRRKQGHMAKHMLRVLKDEQYQRRANAATKLQTRWRGRLGRAAAAQAQQAAIQRLVLQTKLENHLATVIQAGWRGQKGRQRYREAVDARKRRWKEVPNAEGTGAKVYFHQDTGEIRHRMPQDLLDLLPKPRCNDCDVEVAMVECGDCGEFFCNDCWHAIHAGGRRRKHCFRTLFDYYGKRIDYGDGEFPSVWPSEIAQDELDGWYLRTSPFREPSLVLGDWEKYVDDTSHREWYFNPTTKMSTYLPPNAFKATAEDVAKAWVIKQEAANHVAYYFNERTGQRTFERPPTFVENGETMGEAELDEGGFRGGGVDEGSTGAIQEAAATNEDATPYGMDMGNGWTQYWDDTYQVYYYFNTYTQESTYTPPDGAVESIAL</sequence>
<dbReference type="SMART" id="SM00456">
    <property type="entry name" value="WW"/>
    <property type="match status" value="3"/>
</dbReference>
<dbReference type="Pfam" id="PF00612">
    <property type="entry name" value="IQ"/>
    <property type="match status" value="5"/>
</dbReference>
<keyword evidence="1" id="KW-0863">Zinc-finger</keyword>
<dbReference type="GO" id="GO:0019005">
    <property type="term" value="C:SCF ubiquitin ligase complex"/>
    <property type="evidence" value="ECO:0007669"/>
    <property type="project" value="TreeGrafter"/>
</dbReference>
<dbReference type="InterPro" id="IPR000048">
    <property type="entry name" value="IQ_motif_EF-hand-BS"/>
</dbReference>
<dbReference type="CDD" id="cd23767">
    <property type="entry name" value="IQCD"/>
    <property type="match status" value="2"/>
</dbReference>
<feature type="domain" description="WW" evidence="2">
    <location>
        <begin position="1125"/>
        <end position="1159"/>
    </location>
</feature>
<dbReference type="InterPro" id="IPR057207">
    <property type="entry name" value="FBXL15_LRR"/>
</dbReference>
<dbReference type="PROSITE" id="PS50119">
    <property type="entry name" value="ZF_BBOX"/>
    <property type="match status" value="1"/>
</dbReference>
<dbReference type="InterPro" id="IPR032675">
    <property type="entry name" value="LRR_dom_sf"/>
</dbReference>
<organism evidence="4">
    <name type="scientific">Aphanomyces astaci</name>
    <name type="common">Crayfish plague agent</name>
    <dbReference type="NCBI Taxonomy" id="112090"/>
    <lineage>
        <taxon>Eukaryota</taxon>
        <taxon>Sar</taxon>
        <taxon>Stramenopiles</taxon>
        <taxon>Oomycota</taxon>
        <taxon>Saprolegniomycetes</taxon>
        <taxon>Saprolegniales</taxon>
        <taxon>Verrucalvaceae</taxon>
        <taxon>Aphanomyces</taxon>
    </lineage>
</organism>
<accession>W4GZ43</accession>
<dbReference type="GO" id="GO:0031146">
    <property type="term" value="P:SCF-dependent proteasomal ubiquitin-dependent protein catabolic process"/>
    <property type="evidence" value="ECO:0007669"/>
    <property type="project" value="TreeGrafter"/>
</dbReference>
<gene>
    <name evidence="4" type="ORF">H257_03473</name>
</gene>
<keyword evidence="1" id="KW-0862">Zinc</keyword>
<evidence type="ECO:0000313" key="4">
    <source>
        <dbReference type="EMBL" id="ETV84188.1"/>
    </source>
</evidence>
<dbReference type="Gene3D" id="3.80.10.10">
    <property type="entry name" value="Ribonuclease Inhibitor"/>
    <property type="match status" value="4"/>
</dbReference>
<dbReference type="CDD" id="cd00201">
    <property type="entry name" value="WW"/>
    <property type="match status" value="1"/>
</dbReference>
<dbReference type="InterPro" id="IPR000315">
    <property type="entry name" value="Znf_B-box"/>
</dbReference>
<dbReference type="PROSITE" id="PS01159">
    <property type="entry name" value="WW_DOMAIN_1"/>
    <property type="match status" value="1"/>
</dbReference>
<protein>
    <recommendedName>
        <fullName evidence="5">WW domain-containing protein</fullName>
    </recommendedName>
</protein>
<dbReference type="Pfam" id="PF25372">
    <property type="entry name" value="DUF7885"/>
    <property type="match status" value="3"/>
</dbReference>
<evidence type="ECO:0008006" key="5">
    <source>
        <dbReference type="Google" id="ProtNLM"/>
    </source>
</evidence>
<reference evidence="4" key="1">
    <citation type="submission" date="2013-12" db="EMBL/GenBank/DDBJ databases">
        <title>The Genome Sequence of Aphanomyces astaci APO3.</title>
        <authorList>
            <consortium name="The Broad Institute Genomics Platform"/>
            <person name="Russ C."/>
            <person name="Tyler B."/>
            <person name="van West P."/>
            <person name="Dieguez-Uribeondo J."/>
            <person name="Young S.K."/>
            <person name="Zeng Q."/>
            <person name="Gargeya S."/>
            <person name="Fitzgerald M."/>
            <person name="Abouelleil A."/>
            <person name="Alvarado L."/>
            <person name="Chapman S.B."/>
            <person name="Gainer-Dewar J."/>
            <person name="Goldberg J."/>
            <person name="Griggs A."/>
            <person name="Gujja S."/>
            <person name="Hansen M."/>
            <person name="Howarth C."/>
            <person name="Imamovic A."/>
            <person name="Ireland A."/>
            <person name="Larimer J."/>
            <person name="McCowan C."/>
            <person name="Murphy C."/>
            <person name="Pearson M."/>
            <person name="Poon T.W."/>
            <person name="Priest M."/>
            <person name="Roberts A."/>
            <person name="Saif S."/>
            <person name="Shea T."/>
            <person name="Sykes S."/>
            <person name="Wortman J."/>
            <person name="Nusbaum C."/>
            <person name="Birren B."/>
        </authorList>
    </citation>
    <scope>NUCLEOTIDE SEQUENCE [LARGE SCALE GENOMIC DNA]</scope>
    <source>
        <strain evidence="4">APO3</strain>
    </source>
</reference>
<dbReference type="SMART" id="SM00015">
    <property type="entry name" value="IQ"/>
    <property type="match status" value="10"/>
</dbReference>
<dbReference type="PANTHER" id="PTHR13318:SF95">
    <property type="entry name" value="F-BOX PROTEIN YLR352W"/>
    <property type="match status" value="1"/>
</dbReference>
<dbReference type="InterPro" id="IPR006553">
    <property type="entry name" value="Leu-rich_rpt_Cys-con_subtyp"/>
</dbReference>
<dbReference type="PROSITE" id="PS50020">
    <property type="entry name" value="WW_DOMAIN_2"/>
    <property type="match status" value="2"/>
</dbReference>
<feature type="domain" description="B box-type" evidence="3">
    <location>
        <begin position="1037"/>
        <end position="1083"/>
    </location>
</feature>
<dbReference type="InterPro" id="IPR001202">
    <property type="entry name" value="WW_dom"/>
</dbReference>
<dbReference type="PROSITE" id="PS50096">
    <property type="entry name" value="IQ"/>
    <property type="match status" value="6"/>
</dbReference>
<dbReference type="STRING" id="112090.W4GZ43"/>
<dbReference type="RefSeq" id="XP_009825880.1">
    <property type="nucleotide sequence ID" value="XM_009827578.1"/>
</dbReference>
<dbReference type="VEuPathDB" id="FungiDB:H257_03473"/>
<feature type="domain" description="WW" evidence="2">
    <location>
        <begin position="1245"/>
        <end position="1279"/>
    </location>
</feature>
<name>W4GZ43_APHAT</name>
<evidence type="ECO:0000259" key="2">
    <source>
        <dbReference type="PROSITE" id="PS50020"/>
    </source>
</evidence>
<dbReference type="Gene3D" id="2.20.70.10">
    <property type="match status" value="2"/>
</dbReference>
<dbReference type="SUPFAM" id="SSF52047">
    <property type="entry name" value="RNI-like"/>
    <property type="match status" value="2"/>
</dbReference>
<dbReference type="GO" id="GO:0008270">
    <property type="term" value="F:zinc ion binding"/>
    <property type="evidence" value="ECO:0007669"/>
    <property type="project" value="UniProtKB-KW"/>
</dbReference>
<dbReference type="SMART" id="SM00367">
    <property type="entry name" value="LRR_CC"/>
    <property type="match status" value="14"/>
</dbReference>
<keyword evidence="1" id="KW-0479">Metal-binding</keyword>
<dbReference type="GeneID" id="20805469"/>
<dbReference type="OrthoDB" id="550575at2759"/>
<dbReference type="EMBL" id="KI913119">
    <property type="protein sequence ID" value="ETV84188.1"/>
    <property type="molecule type" value="Genomic_DNA"/>
</dbReference>
<dbReference type="PANTHER" id="PTHR13318">
    <property type="entry name" value="PARTNER OF PAIRED, ISOFORM B-RELATED"/>
    <property type="match status" value="1"/>
</dbReference>
<evidence type="ECO:0000259" key="3">
    <source>
        <dbReference type="PROSITE" id="PS50119"/>
    </source>
</evidence>
<proteinExistence type="predicted"/>